<dbReference type="GO" id="GO:0043565">
    <property type="term" value="F:sequence-specific DNA binding"/>
    <property type="evidence" value="ECO:0007669"/>
    <property type="project" value="InterPro"/>
</dbReference>
<keyword evidence="6" id="KW-1185">Reference proteome</keyword>
<dbReference type="Pfam" id="PF12833">
    <property type="entry name" value="HTH_18"/>
    <property type="match status" value="1"/>
</dbReference>
<gene>
    <name evidence="5" type="ORF">BA890_14995</name>
</gene>
<name>A0AAN1CYW8_VIBNA</name>
<dbReference type="GO" id="GO:0003700">
    <property type="term" value="F:DNA-binding transcription factor activity"/>
    <property type="evidence" value="ECO:0007669"/>
    <property type="project" value="InterPro"/>
</dbReference>
<dbReference type="KEGG" id="vna:PN96_19490"/>
<sequence length="267" mass="29933">MSEMLTSDYSVCKPKPAELITLTTDIDDHAHDHLQIVIGIHGTVEFDISGNGNRILPGQGCIITESSDHAFGGVKSPSDIFVLNLIAQTETNKAVLQEINELAHNNYYFQIDSQLRQLIKLLTAEIASHPDDYLLGQSCNNTIIALLNRHIQIFQSQKRSRRLDIEAIDRYIEQHINSMISVSQLAGSVFLSESQFHHQFKESIGLTPHQYVLQKRIEYAKSLMEHGSFSLSHVAHLSGFSGHSTFTHAFSKQVGVSPSQYRKSYLS</sequence>
<keyword evidence="3" id="KW-0804">Transcription</keyword>
<dbReference type="EMBL" id="CP016346">
    <property type="protein sequence ID" value="ANQ15620.1"/>
    <property type="molecule type" value="Genomic_DNA"/>
</dbReference>
<evidence type="ECO:0000256" key="2">
    <source>
        <dbReference type="ARBA" id="ARBA00023125"/>
    </source>
</evidence>
<evidence type="ECO:0000313" key="5">
    <source>
        <dbReference type="EMBL" id="ANQ15620.1"/>
    </source>
</evidence>
<dbReference type="PRINTS" id="PR00032">
    <property type="entry name" value="HTHARAC"/>
</dbReference>
<organism evidence="5 6">
    <name type="scientific">Vibrio natriegens NBRC 15636 = ATCC 14048 = DSM 759</name>
    <dbReference type="NCBI Taxonomy" id="1219067"/>
    <lineage>
        <taxon>Bacteria</taxon>
        <taxon>Pseudomonadati</taxon>
        <taxon>Pseudomonadota</taxon>
        <taxon>Gammaproteobacteria</taxon>
        <taxon>Vibrionales</taxon>
        <taxon>Vibrionaceae</taxon>
        <taxon>Vibrio</taxon>
    </lineage>
</organism>
<dbReference type="PANTHER" id="PTHR46796">
    <property type="entry name" value="HTH-TYPE TRANSCRIPTIONAL ACTIVATOR RHAS-RELATED"/>
    <property type="match status" value="1"/>
</dbReference>
<dbReference type="InterPro" id="IPR050204">
    <property type="entry name" value="AraC_XylS_family_regulators"/>
</dbReference>
<dbReference type="Proteomes" id="UP000092741">
    <property type="component" value="Chromosome 2"/>
</dbReference>
<evidence type="ECO:0000259" key="4">
    <source>
        <dbReference type="PROSITE" id="PS01124"/>
    </source>
</evidence>
<accession>A0AAN1CYW8</accession>
<dbReference type="Gene3D" id="1.10.10.60">
    <property type="entry name" value="Homeodomain-like"/>
    <property type="match status" value="2"/>
</dbReference>
<evidence type="ECO:0000313" key="6">
    <source>
        <dbReference type="Proteomes" id="UP000092741"/>
    </source>
</evidence>
<dbReference type="InterPro" id="IPR020449">
    <property type="entry name" value="Tscrpt_reg_AraC-type_HTH"/>
</dbReference>
<dbReference type="PROSITE" id="PS01124">
    <property type="entry name" value="HTH_ARAC_FAMILY_2"/>
    <property type="match status" value="1"/>
</dbReference>
<dbReference type="PANTHER" id="PTHR46796:SF10">
    <property type="entry name" value="TRANSCRIPTIONAL ACTIVATOR FEAR"/>
    <property type="match status" value="1"/>
</dbReference>
<dbReference type="SMART" id="SM00342">
    <property type="entry name" value="HTH_ARAC"/>
    <property type="match status" value="1"/>
</dbReference>
<evidence type="ECO:0000256" key="3">
    <source>
        <dbReference type="ARBA" id="ARBA00023163"/>
    </source>
</evidence>
<dbReference type="InterPro" id="IPR009057">
    <property type="entry name" value="Homeodomain-like_sf"/>
</dbReference>
<evidence type="ECO:0000256" key="1">
    <source>
        <dbReference type="ARBA" id="ARBA00023015"/>
    </source>
</evidence>
<proteinExistence type="predicted"/>
<dbReference type="SUPFAM" id="SSF46689">
    <property type="entry name" value="Homeodomain-like"/>
    <property type="match status" value="2"/>
</dbReference>
<protein>
    <submittedName>
        <fullName evidence="5">AraC family transcriptional regulator</fullName>
    </submittedName>
</protein>
<reference evidence="5 6" key="1">
    <citation type="submission" date="2016-07" db="EMBL/GenBank/DDBJ databases">
        <title>Developing Vibrio natriegens as a novel, fast-growing host for biotechnology.</title>
        <authorList>
            <person name="Weinstock M.T."/>
            <person name="Hesek E.D."/>
            <person name="Wilson C.M."/>
            <person name="Gibson D.G."/>
        </authorList>
    </citation>
    <scope>NUCLEOTIDE SEQUENCE [LARGE SCALE GENOMIC DNA]</scope>
    <source>
        <strain evidence="5 6">ATCC 14048</strain>
    </source>
</reference>
<keyword evidence="1" id="KW-0805">Transcription regulation</keyword>
<dbReference type="AlphaFoldDB" id="A0AAN1CYW8"/>
<keyword evidence="2" id="KW-0238">DNA-binding</keyword>
<dbReference type="InterPro" id="IPR018060">
    <property type="entry name" value="HTH_AraC"/>
</dbReference>
<feature type="domain" description="HTH araC/xylS-type" evidence="4">
    <location>
        <begin position="166"/>
        <end position="264"/>
    </location>
</feature>